<accession>A0A3M9XN31</accession>
<reference evidence="2 3" key="1">
    <citation type="submission" date="2018-08" db="EMBL/GenBank/DDBJ databases">
        <title>Genome sequence of Methylocystis hirsuta CSC1, a methanotroph able to accumulate PHAs.</title>
        <authorList>
            <person name="Bordel S."/>
            <person name="Rodriguez E."/>
            <person name="Gancedo J."/>
            <person name="Munoz R."/>
        </authorList>
    </citation>
    <scope>NUCLEOTIDE SEQUENCE [LARGE SCALE GENOMIC DNA]</scope>
    <source>
        <strain evidence="2 3">CSC1</strain>
    </source>
</reference>
<evidence type="ECO:0000313" key="2">
    <source>
        <dbReference type="EMBL" id="RNJ49404.1"/>
    </source>
</evidence>
<feature type="compositionally biased region" description="Polar residues" evidence="1">
    <location>
        <begin position="129"/>
        <end position="155"/>
    </location>
</feature>
<protein>
    <submittedName>
        <fullName evidence="2">Uncharacterized protein</fullName>
    </submittedName>
</protein>
<sequence>MPTEDKSPEQKAHERTKRALREARHELALKNSFVLDRYDDPPQMDFDAALKASDQKTRFGQPCVDAFVVYVVVGCGPAFEHALLYAKRPKAQHYTSQLDAAIAQRNACARYYAADLLRLDRQIDKLRNTDSAPTTAPNAQTGEVGQNPEESTNAE</sequence>
<dbReference type="EMBL" id="QWDD01000001">
    <property type="protein sequence ID" value="RNJ49404.1"/>
    <property type="molecule type" value="Genomic_DNA"/>
</dbReference>
<proteinExistence type="predicted"/>
<feature type="region of interest" description="Disordered" evidence="1">
    <location>
        <begin position="127"/>
        <end position="155"/>
    </location>
</feature>
<name>A0A3M9XN31_9HYPH</name>
<dbReference type="AlphaFoldDB" id="A0A3M9XN31"/>
<comment type="caution">
    <text evidence="2">The sequence shown here is derived from an EMBL/GenBank/DDBJ whole genome shotgun (WGS) entry which is preliminary data.</text>
</comment>
<keyword evidence="3" id="KW-1185">Reference proteome</keyword>
<dbReference type="Proteomes" id="UP000268623">
    <property type="component" value="Unassembled WGS sequence"/>
</dbReference>
<gene>
    <name evidence="2" type="ORF">D1O30_07100</name>
</gene>
<organism evidence="2 3">
    <name type="scientific">Methylocystis hirsuta</name>
    <dbReference type="NCBI Taxonomy" id="369798"/>
    <lineage>
        <taxon>Bacteria</taxon>
        <taxon>Pseudomonadati</taxon>
        <taxon>Pseudomonadota</taxon>
        <taxon>Alphaproteobacteria</taxon>
        <taxon>Hyphomicrobiales</taxon>
        <taxon>Methylocystaceae</taxon>
        <taxon>Methylocystis</taxon>
    </lineage>
</organism>
<evidence type="ECO:0000313" key="3">
    <source>
        <dbReference type="Proteomes" id="UP000268623"/>
    </source>
</evidence>
<evidence type="ECO:0000256" key="1">
    <source>
        <dbReference type="SAM" id="MobiDB-lite"/>
    </source>
</evidence>